<comment type="caution">
    <text evidence="1">The sequence shown here is derived from an EMBL/GenBank/DDBJ whole genome shotgun (WGS) entry which is preliminary data.</text>
</comment>
<proteinExistence type="predicted"/>
<dbReference type="Proteomes" id="UP000800093">
    <property type="component" value="Unassembled WGS sequence"/>
</dbReference>
<evidence type="ECO:0000313" key="2">
    <source>
        <dbReference type="Proteomes" id="UP000800093"/>
    </source>
</evidence>
<dbReference type="EMBL" id="ML986679">
    <property type="protein sequence ID" value="KAF2260531.1"/>
    <property type="molecule type" value="Genomic_DNA"/>
</dbReference>
<evidence type="ECO:0000313" key="1">
    <source>
        <dbReference type="EMBL" id="KAF2260531.1"/>
    </source>
</evidence>
<organism evidence="1 2">
    <name type="scientific">Lojkania enalia</name>
    <dbReference type="NCBI Taxonomy" id="147567"/>
    <lineage>
        <taxon>Eukaryota</taxon>
        <taxon>Fungi</taxon>
        <taxon>Dikarya</taxon>
        <taxon>Ascomycota</taxon>
        <taxon>Pezizomycotina</taxon>
        <taxon>Dothideomycetes</taxon>
        <taxon>Pleosporomycetidae</taxon>
        <taxon>Pleosporales</taxon>
        <taxon>Pleosporales incertae sedis</taxon>
        <taxon>Lojkania</taxon>
    </lineage>
</organism>
<protein>
    <submittedName>
        <fullName evidence="1">Uncharacterized protein</fullName>
    </submittedName>
</protein>
<accession>A0A9P4N6F2</accession>
<dbReference type="AlphaFoldDB" id="A0A9P4N6F2"/>
<gene>
    <name evidence="1" type="ORF">CC78DRAFT_536344</name>
</gene>
<keyword evidence="2" id="KW-1185">Reference proteome</keyword>
<name>A0A9P4N6F2_9PLEO</name>
<feature type="non-terminal residue" evidence="1">
    <location>
        <position position="1"/>
    </location>
</feature>
<sequence length="59" mass="6790">INAIYRSLLAELCIADLSPSSKARLLLFIYTLAFVRTRDVYLYLSYFNSPSYSALEYSL</sequence>
<reference evidence="2" key="1">
    <citation type="journal article" date="2020" name="Stud. Mycol.">
        <title>101 Dothideomycetes genomes: A test case for predicting lifestyles and emergence of pathogens.</title>
        <authorList>
            <person name="Haridas S."/>
            <person name="Albert R."/>
            <person name="Binder M."/>
            <person name="Bloem J."/>
            <person name="LaButti K."/>
            <person name="Salamov A."/>
            <person name="Andreopoulos B."/>
            <person name="Baker S."/>
            <person name="Barry K."/>
            <person name="Bills G."/>
            <person name="Bluhm B."/>
            <person name="Cannon C."/>
            <person name="Castanera R."/>
            <person name="Culley D."/>
            <person name="Daum C."/>
            <person name="Ezra D."/>
            <person name="Gonzalez J."/>
            <person name="Henrissat B."/>
            <person name="Kuo A."/>
            <person name="Liang C."/>
            <person name="Lipzen A."/>
            <person name="Lutzoni F."/>
            <person name="Magnuson J."/>
            <person name="Mondo S."/>
            <person name="Nolan M."/>
            <person name="Ohm R."/>
            <person name="Pangilinan J."/>
            <person name="Park H.-J."/>
            <person name="Ramirez L."/>
            <person name="Alfaro M."/>
            <person name="Sun H."/>
            <person name="Tritt A."/>
            <person name="Yoshinaga Y."/>
            <person name="Zwiers L.-H."/>
            <person name="Turgeon B."/>
            <person name="Goodwin S."/>
            <person name="Spatafora J."/>
            <person name="Crous P."/>
            <person name="Grigoriev I."/>
        </authorList>
    </citation>
    <scope>NUCLEOTIDE SEQUENCE [LARGE SCALE GENOMIC DNA]</scope>
    <source>
        <strain evidence="2">CBS 304.66</strain>
    </source>
</reference>